<dbReference type="Gene3D" id="3.40.1350.10">
    <property type="match status" value="1"/>
</dbReference>
<dbReference type="InterPro" id="IPR011856">
    <property type="entry name" value="tRNA_endonuc-like_dom_sf"/>
</dbReference>
<evidence type="ECO:0000313" key="3">
    <source>
        <dbReference type="EMBL" id="SDP57360.1"/>
    </source>
</evidence>
<dbReference type="NCBIfam" id="TIGR00252">
    <property type="entry name" value="YraN family protein"/>
    <property type="match status" value="1"/>
</dbReference>
<organism evidence="3 4">
    <name type="scientific">Filomicrobium insigne</name>
    <dbReference type="NCBI Taxonomy" id="418854"/>
    <lineage>
        <taxon>Bacteria</taxon>
        <taxon>Pseudomonadati</taxon>
        <taxon>Pseudomonadota</taxon>
        <taxon>Alphaproteobacteria</taxon>
        <taxon>Hyphomicrobiales</taxon>
        <taxon>Hyphomicrobiaceae</taxon>
        <taxon>Filomicrobium</taxon>
    </lineage>
</organism>
<protein>
    <recommendedName>
        <fullName evidence="2">UPF0102 protein SAMN04488061_3368</fullName>
    </recommendedName>
</protein>
<keyword evidence="4" id="KW-1185">Reference proteome</keyword>
<dbReference type="InterPro" id="IPR003509">
    <property type="entry name" value="UPF0102_YraN-like"/>
</dbReference>
<dbReference type="PANTHER" id="PTHR34039:SF1">
    <property type="entry name" value="UPF0102 PROTEIN YRAN"/>
    <property type="match status" value="1"/>
</dbReference>
<dbReference type="EMBL" id="FNJC01000005">
    <property type="protein sequence ID" value="SDP57360.1"/>
    <property type="molecule type" value="Genomic_DNA"/>
</dbReference>
<dbReference type="SUPFAM" id="SSF52980">
    <property type="entry name" value="Restriction endonuclease-like"/>
    <property type="match status" value="1"/>
</dbReference>
<comment type="caution">
    <text evidence="3">The sequence shown here is derived from an EMBL/GenBank/DDBJ whole genome shotgun (WGS) entry which is preliminary data.</text>
</comment>
<reference evidence="3 4" key="1">
    <citation type="submission" date="2016-10" db="EMBL/GenBank/DDBJ databases">
        <authorList>
            <person name="Varghese N."/>
            <person name="Submissions S."/>
        </authorList>
    </citation>
    <scope>NUCLEOTIDE SEQUENCE [LARGE SCALE GENOMIC DNA]</scope>
    <source>
        <strain evidence="3 4">CGMCC 1.6497</strain>
    </source>
</reference>
<keyword evidence="3" id="KW-0540">Nuclease</keyword>
<dbReference type="PANTHER" id="PTHR34039">
    <property type="entry name" value="UPF0102 PROTEIN YRAN"/>
    <property type="match status" value="1"/>
</dbReference>
<keyword evidence="3" id="KW-0255">Endonuclease</keyword>
<keyword evidence="3" id="KW-0378">Hydrolase</keyword>
<dbReference type="NCBIfam" id="NF009151">
    <property type="entry name" value="PRK12497.1-5"/>
    <property type="match status" value="1"/>
</dbReference>
<dbReference type="Pfam" id="PF02021">
    <property type="entry name" value="UPF0102"/>
    <property type="match status" value="1"/>
</dbReference>
<evidence type="ECO:0000256" key="2">
    <source>
        <dbReference type="HAMAP-Rule" id="MF_00048"/>
    </source>
</evidence>
<comment type="similarity">
    <text evidence="1 2">Belongs to the UPF0102 family.</text>
</comment>
<dbReference type="GO" id="GO:0004519">
    <property type="term" value="F:endonuclease activity"/>
    <property type="evidence" value="ECO:0007669"/>
    <property type="project" value="UniProtKB-KW"/>
</dbReference>
<dbReference type="Proteomes" id="UP000198795">
    <property type="component" value="Unassembled WGS sequence"/>
</dbReference>
<proteinExistence type="inferred from homology"/>
<dbReference type="RefSeq" id="WP_090230450.1">
    <property type="nucleotide sequence ID" value="NZ_FNJC01000005.1"/>
</dbReference>
<gene>
    <name evidence="3" type="ORF">SAMN04488061_3368</name>
</gene>
<dbReference type="InterPro" id="IPR011335">
    <property type="entry name" value="Restrct_endonuc-II-like"/>
</dbReference>
<evidence type="ECO:0000256" key="1">
    <source>
        <dbReference type="ARBA" id="ARBA00006738"/>
    </source>
</evidence>
<accession>A0A1H0TUE3</accession>
<name>A0A1H0TUE3_9HYPH</name>
<sequence length="132" mass="15658">MADDAEARCWKRQRRRRYFSGLMAERVAATWLMFKGYRVLGRRVRTAGGEIDLIAVRGRRLAFVEVKQRRNVGAAQASIQLRQRQRVRRAAELWLSKRRSFENHDVGFDVVFLVPWRWPLHIQNGLSDHELR</sequence>
<evidence type="ECO:0000313" key="4">
    <source>
        <dbReference type="Proteomes" id="UP000198795"/>
    </source>
</evidence>
<dbReference type="HAMAP" id="MF_00048">
    <property type="entry name" value="UPF0102"/>
    <property type="match status" value="1"/>
</dbReference>